<proteinExistence type="predicted"/>
<dbReference type="HOGENOM" id="CLU_1332960_0_0_1"/>
<dbReference type="EMBL" id="GL379921">
    <property type="protein sequence ID" value="EGT35280.1"/>
    <property type="molecule type" value="Genomic_DNA"/>
</dbReference>
<sequence>MTFPLHFFLIKNAISKQIFEHLLLTHFLINCYARPGKDGQNHGKKNEKFPEKAERKNGNEGRGCAMNEKDYLMDYTVTLGVNYPVLTICGTTMTLTNCDSYKFTDPLFNFVAIQRLTLSELIKQKKKLLELFSMSQNYILQKVRRMHVCYSSGSGKHRSNMESLKFKMYSLKRHRSRLTDCKDNQDKLEKSLKTSDNSDFTNKKLL</sequence>
<reference evidence="3" key="1">
    <citation type="submission" date="2011-07" db="EMBL/GenBank/DDBJ databases">
        <authorList>
            <consortium name="Caenorhabditis brenneri Sequencing and Analysis Consortium"/>
            <person name="Wilson R.K."/>
        </authorList>
    </citation>
    <scope>NUCLEOTIDE SEQUENCE [LARGE SCALE GENOMIC DNA]</scope>
    <source>
        <strain evidence="3">PB2801</strain>
    </source>
</reference>
<name>G0NPP6_CAEBE</name>
<protein>
    <submittedName>
        <fullName evidence="2">Uncharacterized protein</fullName>
    </submittedName>
</protein>
<feature type="region of interest" description="Disordered" evidence="1">
    <location>
        <begin position="38"/>
        <end position="61"/>
    </location>
</feature>
<evidence type="ECO:0000313" key="3">
    <source>
        <dbReference type="Proteomes" id="UP000008068"/>
    </source>
</evidence>
<accession>G0NPP6</accession>
<organism evidence="3">
    <name type="scientific">Caenorhabditis brenneri</name>
    <name type="common">Nematode worm</name>
    <dbReference type="NCBI Taxonomy" id="135651"/>
    <lineage>
        <taxon>Eukaryota</taxon>
        <taxon>Metazoa</taxon>
        <taxon>Ecdysozoa</taxon>
        <taxon>Nematoda</taxon>
        <taxon>Chromadorea</taxon>
        <taxon>Rhabditida</taxon>
        <taxon>Rhabditina</taxon>
        <taxon>Rhabditomorpha</taxon>
        <taxon>Rhabditoidea</taxon>
        <taxon>Rhabditidae</taxon>
        <taxon>Peloderinae</taxon>
        <taxon>Caenorhabditis</taxon>
    </lineage>
</organism>
<evidence type="ECO:0000256" key="1">
    <source>
        <dbReference type="SAM" id="MobiDB-lite"/>
    </source>
</evidence>
<feature type="compositionally biased region" description="Basic and acidic residues" evidence="1">
    <location>
        <begin position="38"/>
        <end position="59"/>
    </location>
</feature>
<keyword evidence="3" id="KW-1185">Reference proteome</keyword>
<gene>
    <name evidence="2" type="ORF">CAEBREN_10167</name>
</gene>
<evidence type="ECO:0000313" key="2">
    <source>
        <dbReference type="EMBL" id="EGT35280.1"/>
    </source>
</evidence>
<dbReference type="Proteomes" id="UP000008068">
    <property type="component" value="Unassembled WGS sequence"/>
</dbReference>
<dbReference type="InParanoid" id="G0NPP6"/>
<dbReference type="AlphaFoldDB" id="G0NPP6"/>